<name>S7V8G0_9BACT</name>
<organism evidence="1 2">
    <name type="scientific">Cyclobacterium qasimii M12-11B</name>
    <dbReference type="NCBI Taxonomy" id="641524"/>
    <lineage>
        <taxon>Bacteria</taxon>
        <taxon>Pseudomonadati</taxon>
        <taxon>Bacteroidota</taxon>
        <taxon>Cytophagia</taxon>
        <taxon>Cytophagales</taxon>
        <taxon>Cyclobacteriaceae</taxon>
        <taxon>Cyclobacterium</taxon>
    </lineage>
</organism>
<dbReference type="STRING" id="641524.ADICYQ_4874"/>
<evidence type="ECO:0000313" key="1">
    <source>
        <dbReference type="EMBL" id="EPR66176.1"/>
    </source>
</evidence>
<evidence type="ECO:0000313" key="2">
    <source>
        <dbReference type="Proteomes" id="UP000014974"/>
    </source>
</evidence>
<gene>
    <name evidence="1" type="ORF">ADICYQ_4874</name>
</gene>
<proteinExistence type="predicted"/>
<protein>
    <submittedName>
        <fullName evidence="1">Uncharacterized protein</fullName>
    </submittedName>
</protein>
<dbReference type="AlphaFoldDB" id="S7V8G0"/>
<dbReference type="EMBL" id="ATNM01000156">
    <property type="protein sequence ID" value="EPR66176.1"/>
    <property type="molecule type" value="Genomic_DNA"/>
</dbReference>
<sequence>MVACLGKPREGNMGKLIQSSMISINREPRFEMFIAFSENADTLDRIITAFFLSKSKVKEEV</sequence>
<accession>S7V8G0</accession>
<dbReference type="Proteomes" id="UP000014974">
    <property type="component" value="Unassembled WGS sequence"/>
</dbReference>
<comment type="caution">
    <text evidence="1">The sequence shown here is derived from an EMBL/GenBank/DDBJ whole genome shotgun (WGS) entry which is preliminary data.</text>
</comment>
<reference evidence="1 2" key="1">
    <citation type="journal article" date="2013" name="Genome Announc.">
        <title>Draft Genome Sequence of Cyclobacterium qasimii Strain M12-11BT, Isolated from Arctic Marine Sediment.</title>
        <authorList>
            <person name="Shivaji S."/>
            <person name="Ara S."/>
            <person name="Singh A."/>
            <person name="Kumar Pinnaka A."/>
        </authorList>
    </citation>
    <scope>NUCLEOTIDE SEQUENCE [LARGE SCALE GENOMIC DNA]</scope>
    <source>
        <strain evidence="1 2">M12-11B</strain>
    </source>
</reference>